<evidence type="ECO:0000313" key="5">
    <source>
        <dbReference type="Proteomes" id="UP001648503"/>
    </source>
</evidence>
<evidence type="ECO:0000256" key="1">
    <source>
        <dbReference type="PROSITE-ProRule" id="PRU00042"/>
    </source>
</evidence>
<organism evidence="4 5">
    <name type="scientific">Batrachochytrium salamandrivorans</name>
    <dbReference type="NCBI Taxonomy" id="1357716"/>
    <lineage>
        <taxon>Eukaryota</taxon>
        <taxon>Fungi</taxon>
        <taxon>Fungi incertae sedis</taxon>
        <taxon>Chytridiomycota</taxon>
        <taxon>Chytridiomycota incertae sedis</taxon>
        <taxon>Chytridiomycetes</taxon>
        <taxon>Rhizophydiales</taxon>
        <taxon>Rhizophydiales incertae sedis</taxon>
        <taxon>Batrachochytrium</taxon>
    </lineage>
</organism>
<dbReference type="PROSITE" id="PS00028">
    <property type="entry name" value="ZINC_FINGER_C2H2_1"/>
    <property type="match status" value="2"/>
</dbReference>
<name>A0ABQ8FGD7_9FUNG</name>
<dbReference type="PROSITE" id="PS50157">
    <property type="entry name" value="ZINC_FINGER_C2H2_2"/>
    <property type="match status" value="1"/>
</dbReference>
<dbReference type="EMBL" id="JAFCIX010000127">
    <property type="protein sequence ID" value="KAH6597853.1"/>
    <property type="molecule type" value="Genomic_DNA"/>
</dbReference>
<dbReference type="InterPro" id="IPR019446">
    <property type="entry name" value="BMT5-like"/>
</dbReference>
<dbReference type="PANTHER" id="PTHR11538">
    <property type="entry name" value="PHENYLALANYL-TRNA SYNTHETASE"/>
    <property type="match status" value="1"/>
</dbReference>
<dbReference type="Pfam" id="PF10354">
    <property type="entry name" value="BMT5-like"/>
    <property type="match status" value="1"/>
</dbReference>
<evidence type="ECO:0000313" key="4">
    <source>
        <dbReference type="EMBL" id="KAH6597853.1"/>
    </source>
</evidence>
<keyword evidence="5" id="KW-1185">Reference proteome</keyword>
<feature type="region of interest" description="Disordered" evidence="2">
    <location>
        <begin position="163"/>
        <end position="192"/>
    </location>
</feature>
<evidence type="ECO:0000259" key="3">
    <source>
        <dbReference type="PROSITE" id="PS50157"/>
    </source>
</evidence>
<dbReference type="Proteomes" id="UP001648503">
    <property type="component" value="Unassembled WGS sequence"/>
</dbReference>
<sequence length="597" mass="66478">MTTQTADQCHADHKFNILILGDGNFSFSLALSRYLWHPQHPSIPPHLVHQTIAKDYLGLPLSFSESNIHLVATSFDSRQQLLAKYGDSKDILAALDDPRYKGFVDVMHGINAWDLSAHFSATVLGGFDLILWNHPHLGTEDFRLHRFLMAHFFHSVSQVLRPTSENGSTLPPSSSLSSSSKKSMHGRDKSGGQVRVSLVQGQEVRWDLVRQAQRSHLVLESIAWFDESIWPGYVVKRNKHGGSFKNEHTRRHVHTAMKSCYFTFEFGDVGIDPEIFPEVHQKVLSTLGHVSVQGLLSPDNSLGAADTHQVPDRHPDLVSHYNPEPSSIAVLGKDLLDLTLETPAGADIVDDMNSRNDPAICEVALATTTRSTVFSIRTSQSKKKGAVIQPAALSKKQLRLASVPGDLVCPHCSKRLTSARAYTQHVHMVHKLHLFGIDWEPVRAHILSCDQCPKTFAASVDLWQHRINKHTTIKPTDLPDVMESSHLVGDHPNTPSQDTTSNSISTAERKTDDVLDHDYDYVPCDICGQAVVRREWGILLHLESLKPAVGLDMCCPLCPKTFIEQRALYQHYKFCRLSDALIPVDGRTCSPTLDTSA</sequence>
<proteinExistence type="predicted"/>
<gene>
    <name evidence="4" type="ORF">BASA50_004197</name>
</gene>
<reference evidence="4 5" key="1">
    <citation type="submission" date="2021-02" db="EMBL/GenBank/DDBJ databases">
        <title>Variation within the Batrachochytrium salamandrivorans European outbreak.</title>
        <authorList>
            <person name="Kelly M."/>
            <person name="Pasmans F."/>
            <person name="Shea T.P."/>
            <person name="Munoz J.F."/>
            <person name="Carranza S."/>
            <person name="Cuomo C.A."/>
            <person name="Martel A."/>
        </authorList>
    </citation>
    <scope>NUCLEOTIDE SEQUENCE [LARGE SCALE GENOMIC DNA]</scope>
    <source>
        <strain evidence="4 5">AMFP18/2</strain>
    </source>
</reference>
<accession>A0ABQ8FGD7</accession>
<feature type="region of interest" description="Disordered" evidence="2">
    <location>
        <begin position="475"/>
        <end position="507"/>
    </location>
</feature>
<feature type="domain" description="C2H2-type" evidence="3">
    <location>
        <begin position="447"/>
        <end position="475"/>
    </location>
</feature>
<feature type="compositionally biased region" description="Low complexity" evidence="2">
    <location>
        <begin position="170"/>
        <end position="181"/>
    </location>
</feature>
<keyword evidence="1" id="KW-0862">Zinc</keyword>
<keyword evidence="1" id="KW-0863">Zinc-finger</keyword>
<protein>
    <recommendedName>
        <fullName evidence="3">C2H2-type domain-containing protein</fullName>
    </recommendedName>
</protein>
<evidence type="ECO:0000256" key="2">
    <source>
        <dbReference type="SAM" id="MobiDB-lite"/>
    </source>
</evidence>
<dbReference type="PANTHER" id="PTHR11538:SF26">
    <property type="entry name" value="FERREDOXIN-FOLD ANTICODON-BINDING DOMAIN-CONTAINING PROTEIN 1"/>
    <property type="match status" value="1"/>
</dbReference>
<dbReference type="InterPro" id="IPR013087">
    <property type="entry name" value="Znf_C2H2_type"/>
</dbReference>
<keyword evidence="1" id="KW-0479">Metal-binding</keyword>
<dbReference type="Gene3D" id="3.30.160.60">
    <property type="entry name" value="Classic Zinc Finger"/>
    <property type="match status" value="1"/>
</dbReference>
<dbReference type="SMART" id="SM00355">
    <property type="entry name" value="ZnF_C2H2"/>
    <property type="match status" value="3"/>
</dbReference>
<feature type="compositionally biased region" description="Polar residues" evidence="2">
    <location>
        <begin position="493"/>
        <end position="506"/>
    </location>
</feature>
<comment type="caution">
    <text evidence="4">The sequence shown here is derived from an EMBL/GenBank/DDBJ whole genome shotgun (WGS) entry which is preliminary data.</text>
</comment>